<dbReference type="PANTHER" id="PTHR45661">
    <property type="entry name" value="SURFACE ANTIGEN"/>
    <property type="match status" value="1"/>
</dbReference>
<evidence type="ECO:0008006" key="4">
    <source>
        <dbReference type="Google" id="ProtNLM"/>
    </source>
</evidence>
<dbReference type="EMBL" id="BLQM01000058">
    <property type="protein sequence ID" value="GMH57519.1"/>
    <property type="molecule type" value="Genomic_DNA"/>
</dbReference>
<dbReference type="SUPFAM" id="SSF52058">
    <property type="entry name" value="L domain-like"/>
    <property type="match status" value="1"/>
</dbReference>
<proteinExistence type="predicted"/>
<comment type="caution">
    <text evidence="2">The sequence shown here is derived from an EMBL/GenBank/DDBJ whole genome shotgun (WGS) entry which is preliminary data.</text>
</comment>
<dbReference type="Pfam" id="PF13306">
    <property type="entry name" value="LRR_5"/>
    <property type="match status" value="1"/>
</dbReference>
<dbReference type="InterPro" id="IPR053139">
    <property type="entry name" value="Surface_bspA-like"/>
</dbReference>
<sequence length="328" mass="35861">MSQKRVATRFFSRLKAQESGGENGGEDGESQNQGQGQGPIVALAAPTTKDDFMATDDFMRLLRGYVEMAELFYTFRLVSKLWQRIAEEKIDEDFESGVLAFHDGNDKLAEADEDPDDFLESIMAKFESVTRVIFLLNIKKIGDFACYYANLVVVDITEGVESIGAAAFSQCTSLTTVSFPRTLKLIGGYAFEDCSSLDNVDLLHTNLQEIGSCAFGDCSDLKSMTIPDSLQTLGYNAFKYCSKLVPSYIDVSDNGNEVTSQVVPYLRDQQRFAALEKMLAERDAEVATLTTENAVQATEIAALTTEVAALKVANAHAAPTNDFIGVSS</sequence>
<dbReference type="InterPro" id="IPR032675">
    <property type="entry name" value="LRR_dom_sf"/>
</dbReference>
<feature type="region of interest" description="Disordered" evidence="1">
    <location>
        <begin position="1"/>
        <end position="37"/>
    </location>
</feature>
<evidence type="ECO:0000313" key="3">
    <source>
        <dbReference type="Proteomes" id="UP001162640"/>
    </source>
</evidence>
<name>A0A9W6ZVZ8_9STRA</name>
<dbReference type="Gene3D" id="3.80.10.10">
    <property type="entry name" value="Ribonuclease Inhibitor"/>
    <property type="match status" value="1"/>
</dbReference>
<gene>
    <name evidence="2" type="ORF">TL16_g02403</name>
</gene>
<dbReference type="InterPro" id="IPR026906">
    <property type="entry name" value="LRR_5"/>
</dbReference>
<accession>A0A9W6ZVZ8</accession>
<dbReference type="PANTHER" id="PTHR45661:SF3">
    <property type="entry name" value="IG-LIKE DOMAIN-CONTAINING PROTEIN"/>
    <property type="match status" value="1"/>
</dbReference>
<reference evidence="3" key="1">
    <citation type="journal article" date="2023" name="Commun. Biol.">
        <title>Genome analysis of Parmales, the sister group of diatoms, reveals the evolutionary specialization of diatoms from phago-mixotrophs to photoautotrophs.</title>
        <authorList>
            <person name="Ban H."/>
            <person name="Sato S."/>
            <person name="Yoshikawa S."/>
            <person name="Yamada K."/>
            <person name="Nakamura Y."/>
            <person name="Ichinomiya M."/>
            <person name="Sato N."/>
            <person name="Blanc-Mathieu R."/>
            <person name="Endo H."/>
            <person name="Kuwata A."/>
            <person name="Ogata H."/>
        </authorList>
    </citation>
    <scope>NUCLEOTIDE SEQUENCE [LARGE SCALE GENOMIC DNA]</scope>
</reference>
<evidence type="ECO:0000313" key="2">
    <source>
        <dbReference type="EMBL" id="GMH57519.1"/>
    </source>
</evidence>
<evidence type="ECO:0000256" key="1">
    <source>
        <dbReference type="SAM" id="MobiDB-lite"/>
    </source>
</evidence>
<organism evidence="2 3">
    <name type="scientific">Triparma laevis f. inornata</name>
    <dbReference type="NCBI Taxonomy" id="1714386"/>
    <lineage>
        <taxon>Eukaryota</taxon>
        <taxon>Sar</taxon>
        <taxon>Stramenopiles</taxon>
        <taxon>Ochrophyta</taxon>
        <taxon>Bolidophyceae</taxon>
        <taxon>Parmales</taxon>
        <taxon>Triparmaceae</taxon>
        <taxon>Triparma</taxon>
    </lineage>
</organism>
<dbReference type="AlphaFoldDB" id="A0A9W6ZVZ8"/>
<protein>
    <recommendedName>
        <fullName evidence="4">Leucine-rich repeat domain-containing protein</fullName>
    </recommendedName>
</protein>
<dbReference type="Proteomes" id="UP001162640">
    <property type="component" value="Unassembled WGS sequence"/>
</dbReference>